<name>A0ABX6V013_9PAST</name>
<dbReference type="PANTHER" id="PTHR38605">
    <property type="entry name" value="ATPASE-RELATED"/>
    <property type="match status" value="1"/>
</dbReference>
<protein>
    <submittedName>
        <fullName evidence="1">YcjX family protein</fullName>
    </submittedName>
</protein>
<dbReference type="Proteomes" id="UP000663069">
    <property type="component" value="Chromosome"/>
</dbReference>
<organism evidence="1 2">
    <name type="scientific">Rodentibacter haemolyticus</name>
    <dbReference type="NCBI Taxonomy" id="2778911"/>
    <lineage>
        <taxon>Bacteria</taxon>
        <taxon>Pseudomonadati</taxon>
        <taxon>Pseudomonadota</taxon>
        <taxon>Gammaproteobacteria</taxon>
        <taxon>Pasteurellales</taxon>
        <taxon>Pasteurellaceae</taxon>
        <taxon>Rodentibacter</taxon>
    </lineage>
</organism>
<evidence type="ECO:0000313" key="2">
    <source>
        <dbReference type="Proteomes" id="UP000663069"/>
    </source>
</evidence>
<dbReference type="EMBL" id="CP063056">
    <property type="protein sequence ID" value="QPB43730.1"/>
    <property type="molecule type" value="Genomic_DNA"/>
</dbReference>
<reference evidence="1 2" key="1">
    <citation type="submission" date="2020-10" db="EMBL/GenBank/DDBJ databases">
        <title>Genome Sequencing of Rodentibacter spp. strain DSM111151.</title>
        <authorList>
            <person name="Benga L."/>
            <person name="Lautwein T."/>
        </authorList>
    </citation>
    <scope>NUCLEOTIDE SEQUENCE [LARGE SCALE GENOMIC DNA]</scope>
    <source>
        <strain evidence="1 2">DSM 111151</strain>
    </source>
</reference>
<evidence type="ECO:0000313" key="1">
    <source>
        <dbReference type="EMBL" id="QPB43730.1"/>
    </source>
</evidence>
<gene>
    <name evidence="1" type="ORF">IHV77_10925</name>
</gene>
<dbReference type="PIRSF" id="PIRSF019381">
    <property type="entry name" value="YcjX"/>
    <property type="match status" value="1"/>
</dbReference>
<dbReference type="Pfam" id="PF04317">
    <property type="entry name" value="DUF463"/>
    <property type="match status" value="1"/>
</dbReference>
<dbReference type="InterPro" id="IPR007413">
    <property type="entry name" value="YcjX-like"/>
</dbReference>
<dbReference type="RefSeq" id="WP_194813285.1">
    <property type="nucleotide sequence ID" value="NZ_CP063056.1"/>
</dbReference>
<accession>A0ABX6V013</accession>
<keyword evidence="2" id="KW-1185">Reference proteome</keyword>
<dbReference type="PANTHER" id="PTHR38605:SF1">
    <property type="entry name" value="ATPASE"/>
    <property type="match status" value="1"/>
</dbReference>
<sequence length="484" mass="56241">MFSSIQKEINQIINRGFDRSLRLAVTGLSRSGKTAFITSLINQLLSINQTAKNHLPLFEAARNGAIIAVKRVPQQDLSVPRFDYEENLNALSQQPPQWCQSTRGVSETRLAIRFQRQSGLFRHLKERGTLYLDIFDYPGEWLLDLPLLHLDFQQWSTEQAQITQGIRGELAKPWLDEMKKLDLSADVNEEILAKIAKRYTDYLQQCKMQGMQFIQPGRFVLPGELEGAPALQFFPLLHLRLEQWKRLKKEAKSNSYFAVLNKRYDYYRNKIIKGFYEHYFSTFDRQVILADCLTPLNHSRQAFLDMQAGLNRLFKNFHYGNRNFLYRLFSPRIDKLMFIATKADHITSDQMPNLVSLMRQLVQEGGRHAEFTGIDTEYTAIAAIRATKQVVVNKDDKQIKAIQGIRSKDKRLITLYPGSVPSKLPDQEFWQKQPHFEGENSHDNPHNMPFDFDYFEPPHLEAGEAIPHLRMDAVLQFLLGDRFE</sequence>
<proteinExistence type="predicted"/>